<dbReference type="InterPro" id="IPR045028">
    <property type="entry name" value="DinG/Rad3-like"/>
</dbReference>
<dbReference type="HOGENOM" id="CLU_006515_2_1_1"/>
<evidence type="ECO:0000256" key="16">
    <source>
        <dbReference type="ARBA" id="ARBA00044998"/>
    </source>
</evidence>
<protein>
    <recommendedName>
        <fullName evidence="4">ATP-dependent DNA helicase CHL1</fullName>
        <ecNumber evidence="15">5.6.2.3</ecNumber>
    </recommendedName>
    <alternativeName>
        <fullName evidence="3">ATP-dependent DNA helicase chl1</fullName>
    </alternativeName>
    <alternativeName>
        <fullName evidence="14">Chromosome loss protein 1</fullName>
    </alternativeName>
    <alternativeName>
        <fullName evidence="16 17">DNA 5'-3' helicase CHL1</fullName>
    </alternativeName>
</protein>
<evidence type="ECO:0000256" key="8">
    <source>
        <dbReference type="ARBA" id="ARBA00022806"/>
    </source>
</evidence>
<evidence type="ECO:0000256" key="14">
    <source>
        <dbReference type="ARBA" id="ARBA00029709"/>
    </source>
</evidence>
<evidence type="ECO:0000256" key="1">
    <source>
        <dbReference type="ARBA" id="ARBA00001966"/>
    </source>
</evidence>
<evidence type="ECO:0000256" key="3">
    <source>
        <dbReference type="ARBA" id="ARBA00016387"/>
    </source>
</evidence>
<dbReference type="GO" id="GO:0034085">
    <property type="term" value="P:establishment of sister chromatid cohesion"/>
    <property type="evidence" value="ECO:0007669"/>
    <property type="project" value="TreeGrafter"/>
</dbReference>
<dbReference type="GO" id="GO:0046872">
    <property type="term" value="F:metal ion binding"/>
    <property type="evidence" value="ECO:0007669"/>
    <property type="project" value="UniProtKB-KW"/>
</dbReference>
<dbReference type="FunCoup" id="S7XU51">
    <property type="interactions" value="190"/>
</dbReference>
<dbReference type="Pfam" id="PF13307">
    <property type="entry name" value="Helicase_C_2"/>
    <property type="match status" value="1"/>
</dbReference>
<comment type="caution">
    <text evidence="21">The sequence shown here is derived from an EMBL/GenBank/DDBJ whole genome shotgun (WGS) entry which is preliminary data.</text>
</comment>
<evidence type="ECO:0000256" key="18">
    <source>
        <dbReference type="ARBA" id="ARBA00045702"/>
    </source>
</evidence>
<evidence type="ECO:0000256" key="11">
    <source>
        <dbReference type="ARBA" id="ARBA00023014"/>
    </source>
</evidence>
<dbReference type="VEuPathDB" id="MicrosporidiaDB:SLOPH_294"/>
<accession>S7XU51</accession>
<evidence type="ECO:0000259" key="20">
    <source>
        <dbReference type="PROSITE" id="PS51193"/>
    </source>
</evidence>
<keyword evidence="22" id="KW-1185">Reference proteome</keyword>
<gene>
    <name evidence="21" type="ORF">SLOPH_294</name>
</gene>
<dbReference type="GO" id="GO:0006139">
    <property type="term" value="P:nucleobase-containing compound metabolic process"/>
    <property type="evidence" value="ECO:0007669"/>
    <property type="project" value="InterPro"/>
</dbReference>
<dbReference type="GO" id="GO:0005634">
    <property type="term" value="C:nucleus"/>
    <property type="evidence" value="ECO:0007669"/>
    <property type="project" value="TreeGrafter"/>
</dbReference>
<keyword evidence="11" id="KW-0411">Iron-sulfur</keyword>
<keyword evidence="6" id="KW-0547">Nucleotide-binding</keyword>
<evidence type="ECO:0000256" key="12">
    <source>
        <dbReference type="ARBA" id="ARBA00023235"/>
    </source>
</evidence>
<dbReference type="SMART" id="SM00488">
    <property type="entry name" value="DEXDc2"/>
    <property type="match status" value="1"/>
</dbReference>
<dbReference type="InterPro" id="IPR006554">
    <property type="entry name" value="Helicase-like_DEXD_c2"/>
</dbReference>
<dbReference type="PROSITE" id="PS00690">
    <property type="entry name" value="DEAH_ATP_HELICASE"/>
    <property type="match status" value="1"/>
</dbReference>
<reference evidence="22" key="1">
    <citation type="journal article" date="2013" name="PLoS Genet.">
        <title>The genome of Spraguea lophii and the basis of host-microsporidian interactions.</title>
        <authorList>
            <person name="Campbell S.E."/>
            <person name="Williams T.A."/>
            <person name="Yousuf A."/>
            <person name="Soanes D.M."/>
            <person name="Paszkiewicz K.H."/>
            <person name="Williams B.A.P."/>
        </authorList>
    </citation>
    <scope>NUCLEOTIDE SEQUENCE [LARGE SCALE GENOMIC DNA]</scope>
    <source>
        <strain evidence="22">42_110</strain>
    </source>
</reference>
<dbReference type="Pfam" id="PF06733">
    <property type="entry name" value="DEAD_2"/>
    <property type="match status" value="1"/>
</dbReference>
<dbReference type="PANTHER" id="PTHR11472:SF41">
    <property type="entry name" value="ATP-DEPENDENT DNA HELICASE DDX11-RELATED"/>
    <property type="match status" value="1"/>
</dbReference>
<dbReference type="Proteomes" id="UP000014978">
    <property type="component" value="Unassembled WGS sequence"/>
</dbReference>
<comment type="function">
    <text evidence="18">ATP-dependent DNA helicase important for chromosome transmission and normal cell cycle progression in G(2)/M. May have a role in changing DNA topology to allow the loading of proteins involved in maintaining sister chromatid cohesion in the vicinity of the centromeres. Has a specific role in chromosome segregation during meiosis II.</text>
</comment>
<dbReference type="InterPro" id="IPR002464">
    <property type="entry name" value="DNA/RNA_helicase_DEAH_CS"/>
</dbReference>
<dbReference type="OrthoDB" id="267079at2759"/>
<sequence>MINLYPVQKKFISHCKSVIDKSSIGIFSSPTGTGKTLSLLLSVIDYTSDTKNLSVENQHLLQLLTDISTNTKIIYTSRTHTQLNQAFNELQKLNNKIPATILASRKIYCINEKLQGIQDIETINELCKKLTTNNKCKYYTTTVTDNMDIDQLIKHGKKTTSCPYYTAYEKLKHSDIIFCSYNLLLSSKELKNIINNSIVIIDEAHNIYNTIIDMYTIELSIKDITIMIKQLYKYQSKYEDRMNNINKLKLNIIISILERINAFSINNHTTIEYNNNNTKDNTEEDIKILSVSEFLIQSDLLDYNFIEIEEYIKKSNILSKITDTNKTTKNYKSDNNSNVNKDYNDEIYNYNTNNKYSVIKFLRLLTESDKYGRILYNSKKIKFTPMDPKIYFEEILNCKSLILAGGTMEPIDSVLRLLGSKKDFNNDYQNEDNESIITSNRISIKNNESIINSNRIPIKDNESNINSNNNLLSDYSGNDNLLFNIYSSNDKKISYYSYNAICNDFLPLIIPKNTDSNSKDNINLNYKNRDKNVDDIVNILFNLSNTIKKGGAVYFFPSKSYLNGIKEKIENKFKGKIIVFEEDFYNNNKNDKKEDKDNNNKININSNNNNNKYINDININSFEEYSKAVKYNKVNIFCVMGGRLSEGINFNDELCRLLVIVGIPYPTVNKELEERINVYNKISICDNTNKNNSKN</sequence>
<dbReference type="GO" id="GO:0043139">
    <property type="term" value="F:5'-3' DNA helicase activity"/>
    <property type="evidence" value="ECO:0007669"/>
    <property type="project" value="UniProtKB-EC"/>
</dbReference>
<evidence type="ECO:0000256" key="4">
    <source>
        <dbReference type="ARBA" id="ARBA00017386"/>
    </source>
</evidence>
<dbReference type="AlphaFoldDB" id="S7XU51"/>
<dbReference type="SMART" id="SM00487">
    <property type="entry name" value="DEXDc"/>
    <property type="match status" value="1"/>
</dbReference>
<feature type="non-terminal residue" evidence="21">
    <location>
        <position position="695"/>
    </location>
</feature>
<keyword evidence="13" id="KW-0131">Cell cycle</keyword>
<evidence type="ECO:0000256" key="9">
    <source>
        <dbReference type="ARBA" id="ARBA00022840"/>
    </source>
</evidence>
<name>S7XU51_SPRLO</name>
<dbReference type="GO" id="GO:0003677">
    <property type="term" value="F:DNA binding"/>
    <property type="evidence" value="ECO:0007669"/>
    <property type="project" value="InterPro"/>
</dbReference>
<feature type="domain" description="Helicase ATP-binding" evidence="20">
    <location>
        <begin position="1"/>
        <end position="264"/>
    </location>
</feature>
<dbReference type="EC" id="5.6.2.3" evidence="15"/>
<dbReference type="InterPro" id="IPR014001">
    <property type="entry name" value="Helicase_ATP-bd"/>
</dbReference>
<evidence type="ECO:0000256" key="13">
    <source>
        <dbReference type="ARBA" id="ARBA00023306"/>
    </source>
</evidence>
<comment type="catalytic activity">
    <reaction evidence="19">
        <text>ATP + H2O = ADP + phosphate + H(+)</text>
        <dbReference type="Rhea" id="RHEA:13065"/>
        <dbReference type="ChEBI" id="CHEBI:15377"/>
        <dbReference type="ChEBI" id="CHEBI:15378"/>
        <dbReference type="ChEBI" id="CHEBI:30616"/>
        <dbReference type="ChEBI" id="CHEBI:43474"/>
        <dbReference type="ChEBI" id="CHEBI:456216"/>
        <dbReference type="EC" id="5.6.2.3"/>
    </reaction>
</comment>
<dbReference type="InterPro" id="IPR010614">
    <property type="entry name" value="RAD3-like_helicase_DEAD"/>
</dbReference>
<comment type="cofactor">
    <cofactor evidence="1">
        <name>[4Fe-4S] cluster</name>
        <dbReference type="ChEBI" id="CHEBI:49883"/>
    </cofactor>
</comment>
<dbReference type="EMBL" id="ATCN01000252">
    <property type="protein sequence ID" value="EPR79443.1"/>
    <property type="molecule type" value="Genomic_DNA"/>
</dbReference>
<dbReference type="GO" id="GO:0016818">
    <property type="term" value="F:hydrolase activity, acting on acid anhydrides, in phosphorus-containing anhydrides"/>
    <property type="evidence" value="ECO:0007669"/>
    <property type="project" value="InterPro"/>
</dbReference>
<dbReference type="Gene3D" id="3.40.50.300">
    <property type="entry name" value="P-loop containing nucleotide triphosphate hydrolases"/>
    <property type="match status" value="2"/>
</dbReference>
<dbReference type="GO" id="GO:0051536">
    <property type="term" value="F:iron-sulfur cluster binding"/>
    <property type="evidence" value="ECO:0007669"/>
    <property type="project" value="UniProtKB-KW"/>
</dbReference>
<dbReference type="InterPro" id="IPR006555">
    <property type="entry name" value="ATP-dep_Helicase_C"/>
</dbReference>
<keyword evidence="10" id="KW-0408">Iron</keyword>
<evidence type="ECO:0000256" key="2">
    <source>
        <dbReference type="ARBA" id="ARBA00008435"/>
    </source>
</evidence>
<evidence type="ECO:0000256" key="19">
    <source>
        <dbReference type="ARBA" id="ARBA00048954"/>
    </source>
</evidence>
<keyword evidence="5" id="KW-0479">Metal-binding</keyword>
<comment type="similarity">
    <text evidence="2">Belongs to the DEAD box helicase family. DEAH subfamily. DDX11/CHL1 sub-subfamily.</text>
</comment>
<keyword evidence="9" id="KW-0067">ATP-binding</keyword>
<keyword evidence="12" id="KW-0413">Isomerase</keyword>
<dbReference type="PANTHER" id="PTHR11472">
    <property type="entry name" value="DNA REPAIR DEAD HELICASE RAD3/XP-D SUBFAMILY MEMBER"/>
    <property type="match status" value="1"/>
</dbReference>
<dbReference type="InterPro" id="IPR014013">
    <property type="entry name" value="Helic_SF1/SF2_ATP-bd_DinG/Rad3"/>
</dbReference>
<evidence type="ECO:0000256" key="17">
    <source>
        <dbReference type="ARBA" id="ARBA00045008"/>
    </source>
</evidence>
<dbReference type="SUPFAM" id="SSF52540">
    <property type="entry name" value="P-loop containing nucleoside triphosphate hydrolases"/>
    <property type="match status" value="1"/>
</dbReference>
<proteinExistence type="inferred from homology"/>
<evidence type="ECO:0000313" key="21">
    <source>
        <dbReference type="EMBL" id="EPR79443.1"/>
    </source>
</evidence>
<evidence type="ECO:0000256" key="5">
    <source>
        <dbReference type="ARBA" id="ARBA00022723"/>
    </source>
</evidence>
<keyword evidence="7" id="KW-0378">Hydrolase</keyword>
<evidence type="ECO:0000256" key="15">
    <source>
        <dbReference type="ARBA" id="ARBA00044969"/>
    </source>
</evidence>
<evidence type="ECO:0000256" key="6">
    <source>
        <dbReference type="ARBA" id="ARBA00022741"/>
    </source>
</evidence>
<dbReference type="InParanoid" id="S7XU51"/>
<evidence type="ECO:0000256" key="7">
    <source>
        <dbReference type="ARBA" id="ARBA00022801"/>
    </source>
</evidence>
<keyword evidence="8 21" id="KW-0347">Helicase</keyword>
<evidence type="ECO:0000256" key="10">
    <source>
        <dbReference type="ARBA" id="ARBA00023004"/>
    </source>
</evidence>
<dbReference type="InterPro" id="IPR027417">
    <property type="entry name" value="P-loop_NTPase"/>
</dbReference>
<organism evidence="21 22">
    <name type="scientific">Spraguea lophii (strain 42_110)</name>
    <name type="common">Microsporidian parasite</name>
    <dbReference type="NCBI Taxonomy" id="1358809"/>
    <lineage>
        <taxon>Eukaryota</taxon>
        <taxon>Fungi</taxon>
        <taxon>Fungi incertae sedis</taxon>
        <taxon>Microsporidia</taxon>
        <taxon>Spragueidae</taxon>
        <taxon>Spraguea</taxon>
    </lineage>
</organism>
<dbReference type="GO" id="GO:0005524">
    <property type="term" value="F:ATP binding"/>
    <property type="evidence" value="ECO:0007669"/>
    <property type="project" value="UniProtKB-KW"/>
</dbReference>
<evidence type="ECO:0000313" key="22">
    <source>
        <dbReference type="Proteomes" id="UP000014978"/>
    </source>
</evidence>
<dbReference type="PROSITE" id="PS51193">
    <property type="entry name" value="HELICASE_ATP_BIND_2"/>
    <property type="match status" value="1"/>
</dbReference>
<dbReference type="STRING" id="1358809.S7XU51"/>